<comment type="caution">
    <text evidence="1">The sequence shown here is derived from an EMBL/GenBank/DDBJ whole genome shotgun (WGS) entry which is preliminary data.</text>
</comment>
<proteinExistence type="predicted"/>
<keyword evidence="2" id="KW-1185">Reference proteome</keyword>
<accession>A0A7X6MFC9</accession>
<protein>
    <submittedName>
        <fullName evidence="1">DsbA family protein</fullName>
    </submittedName>
</protein>
<name>A0A7X6MFC9_9ACTN</name>
<evidence type="ECO:0000313" key="1">
    <source>
        <dbReference type="EMBL" id="NKZ00532.1"/>
    </source>
</evidence>
<reference evidence="1 2" key="1">
    <citation type="submission" date="2020-04" db="EMBL/GenBank/DDBJ databases">
        <title>MicrobeNet Type strains.</title>
        <authorList>
            <person name="Nicholson A.C."/>
        </authorList>
    </citation>
    <scope>NUCLEOTIDE SEQUENCE [LARGE SCALE GENOMIC DNA]</scope>
    <source>
        <strain evidence="1 2">ATCC 23612</strain>
    </source>
</reference>
<dbReference type="RefSeq" id="WP_061079255.1">
    <property type="nucleotide sequence ID" value="NZ_JAAXPG010000024.1"/>
</dbReference>
<dbReference type="AlphaFoldDB" id="A0A7X6MFC9"/>
<dbReference type="Gene3D" id="3.40.30.10">
    <property type="entry name" value="Glutaredoxin"/>
    <property type="match status" value="1"/>
</dbReference>
<evidence type="ECO:0000313" key="2">
    <source>
        <dbReference type="Proteomes" id="UP000553209"/>
    </source>
</evidence>
<dbReference type="Proteomes" id="UP000553209">
    <property type="component" value="Unassembled WGS sequence"/>
</dbReference>
<gene>
    <name evidence="1" type="ORF">HGB44_23095</name>
</gene>
<dbReference type="EMBL" id="JAAXPG010000024">
    <property type="protein sequence ID" value="NKZ00532.1"/>
    <property type="molecule type" value="Genomic_DNA"/>
</dbReference>
<organism evidence="1 2">
    <name type="scientific">Nocardiopsis alborubida</name>
    <dbReference type="NCBI Taxonomy" id="146802"/>
    <lineage>
        <taxon>Bacteria</taxon>
        <taxon>Bacillati</taxon>
        <taxon>Actinomycetota</taxon>
        <taxon>Actinomycetes</taxon>
        <taxon>Streptosporangiales</taxon>
        <taxon>Nocardiopsidaceae</taxon>
        <taxon>Nocardiopsis</taxon>
    </lineage>
</organism>
<dbReference type="InterPro" id="IPR036249">
    <property type="entry name" value="Thioredoxin-like_sf"/>
</dbReference>
<dbReference type="SUPFAM" id="SSF52833">
    <property type="entry name" value="Thioredoxin-like"/>
    <property type="match status" value="1"/>
</dbReference>
<dbReference type="Pfam" id="PF22234">
    <property type="entry name" value="Rv2466c-like"/>
    <property type="match status" value="1"/>
</dbReference>
<dbReference type="InterPro" id="IPR053977">
    <property type="entry name" value="Rv2466c-like"/>
</dbReference>
<sequence length="197" mass="21696">MTRDPWTVDFWFDPACPLSWTTARWLRGVAEERPVTIRWRVMSLSVLNEGRDEDPEGDTEGYLWIPARVCAAVQSGHGHEALGRFHEALWTGEEAAEGEWISGLADALRRAGLPEALAGAGSCEEHDPFLRASHHDAVRRVHGEVGTPILALTGADGASRALFGPVIAELPDPARSLRLWEAVVLLTGVPQFREIKF</sequence>